<organism evidence="4 5">
    <name type="scientific">Enterovibrio nigricans DSM 22720</name>
    <dbReference type="NCBI Taxonomy" id="1121868"/>
    <lineage>
        <taxon>Bacteria</taxon>
        <taxon>Pseudomonadati</taxon>
        <taxon>Pseudomonadota</taxon>
        <taxon>Gammaproteobacteria</taxon>
        <taxon>Vibrionales</taxon>
        <taxon>Vibrionaceae</taxon>
        <taxon>Enterovibrio</taxon>
    </lineage>
</organism>
<dbReference type="SUPFAM" id="SSF51735">
    <property type="entry name" value="NAD(P)-binding Rossmann-fold domains"/>
    <property type="match status" value="1"/>
</dbReference>
<dbReference type="PANTHER" id="PTHR43000">
    <property type="entry name" value="DTDP-D-GLUCOSE 4,6-DEHYDRATASE-RELATED"/>
    <property type="match status" value="1"/>
</dbReference>
<evidence type="ECO:0000256" key="2">
    <source>
        <dbReference type="ARBA" id="ARBA00007637"/>
    </source>
</evidence>
<dbReference type="InterPro" id="IPR036291">
    <property type="entry name" value="NAD(P)-bd_dom_sf"/>
</dbReference>
<dbReference type="Proteomes" id="UP000190162">
    <property type="component" value="Unassembled WGS sequence"/>
</dbReference>
<name>A0A1T4VWA0_9GAMM</name>
<protein>
    <submittedName>
        <fullName evidence="4">Nucleoside-diphosphate-sugar epimerase</fullName>
    </submittedName>
</protein>
<evidence type="ECO:0000259" key="3">
    <source>
        <dbReference type="Pfam" id="PF01370"/>
    </source>
</evidence>
<dbReference type="Pfam" id="PF01370">
    <property type="entry name" value="Epimerase"/>
    <property type="match status" value="1"/>
</dbReference>
<dbReference type="EMBL" id="FUXU01000114">
    <property type="protein sequence ID" value="SKA69282.1"/>
    <property type="molecule type" value="Genomic_DNA"/>
</dbReference>
<dbReference type="Gene3D" id="3.40.50.720">
    <property type="entry name" value="NAD(P)-binding Rossmann-like Domain"/>
    <property type="match status" value="1"/>
</dbReference>
<dbReference type="AlphaFoldDB" id="A0A1T4VWA0"/>
<comment type="similarity">
    <text evidence="2">Belongs to the NAD(P)-dependent epimerase/dehydratase family.</text>
</comment>
<dbReference type="CDD" id="cd05232">
    <property type="entry name" value="UDP_G4E_4_SDR_e"/>
    <property type="match status" value="1"/>
</dbReference>
<proteinExistence type="inferred from homology"/>
<feature type="domain" description="NAD-dependent epimerase/dehydratase" evidence="3">
    <location>
        <begin position="19"/>
        <end position="240"/>
    </location>
</feature>
<comment type="pathway">
    <text evidence="1">Bacterial outer membrane biogenesis; LPS O-antigen biosynthesis.</text>
</comment>
<dbReference type="InterPro" id="IPR001509">
    <property type="entry name" value="Epimerase_deHydtase"/>
</dbReference>
<reference evidence="5" key="1">
    <citation type="submission" date="2017-02" db="EMBL/GenBank/DDBJ databases">
        <authorList>
            <person name="Varghese N."/>
            <person name="Submissions S."/>
        </authorList>
    </citation>
    <scope>NUCLEOTIDE SEQUENCE [LARGE SCALE GENOMIC DNA]</scope>
    <source>
        <strain evidence="5">DSM 22720</strain>
    </source>
</reference>
<gene>
    <name evidence="4" type="ORF">SAMN02745132_04432</name>
</gene>
<evidence type="ECO:0000256" key="1">
    <source>
        <dbReference type="ARBA" id="ARBA00005125"/>
    </source>
</evidence>
<evidence type="ECO:0000313" key="5">
    <source>
        <dbReference type="Proteomes" id="UP000190162"/>
    </source>
</evidence>
<sequence>MLESSGHVKVRIGTRLKLLITGGSGFVGSRLIAVSKERHIDHRVQIRKQIGEDAHHIEVSDIGPDTDWSDALQGIDVVVHCAARVHQMKETESEALTAYRHTNTLGTLRLAQQASEAGVKRFVFLSSIKVNGEQTERGNPFVPAIDTLPIDPYGLSKYEAEIGLKQISEDTGMEVVIIRPPLVYGEGVKANFLSMMNLIRKGVPLPFVAINNKRSFVYRENLISLILLCCEHEKAAGNVFLVSDGQDVSTTTLFRQIGVNFGKENRLIPVPQSFLEWGARLLGKEALSQRLCGNLQLDISDTMSRLGWQPPYSFEQGIAKTVSTYKNALND</sequence>
<evidence type="ECO:0000313" key="4">
    <source>
        <dbReference type="EMBL" id="SKA69282.1"/>
    </source>
</evidence>
<keyword evidence="5" id="KW-1185">Reference proteome</keyword>
<accession>A0A1T4VWA0</accession>